<protein>
    <submittedName>
        <fullName evidence="2">Uncharacterized protein</fullName>
    </submittedName>
</protein>
<comment type="caution">
    <text evidence="2">The sequence shown here is derived from an EMBL/GenBank/DDBJ whole genome shotgun (WGS) entry which is preliminary data.</text>
</comment>
<gene>
    <name evidence="2" type="ORF">ABL78_2218</name>
</gene>
<feature type="region of interest" description="Disordered" evidence="1">
    <location>
        <begin position="409"/>
        <end position="450"/>
    </location>
</feature>
<accession>A0A0N1PCJ5</accession>
<evidence type="ECO:0000313" key="3">
    <source>
        <dbReference type="Proteomes" id="UP000038009"/>
    </source>
</evidence>
<dbReference type="Proteomes" id="UP000038009">
    <property type="component" value="Unassembled WGS sequence"/>
</dbReference>
<evidence type="ECO:0000313" key="2">
    <source>
        <dbReference type="EMBL" id="KPI88680.1"/>
    </source>
</evidence>
<dbReference type="VEuPathDB" id="TriTrypDB:Lsey_0043_0180"/>
<dbReference type="AlphaFoldDB" id="A0A0N1PCJ5"/>
<feature type="region of interest" description="Disordered" evidence="1">
    <location>
        <begin position="661"/>
        <end position="683"/>
    </location>
</feature>
<feature type="compositionally biased region" description="Acidic residues" evidence="1">
    <location>
        <begin position="672"/>
        <end position="683"/>
    </location>
</feature>
<feature type="region of interest" description="Disordered" evidence="1">
    <location>
        <begin position="268"/>
        <end position="287"/>
    </location>
</feature>
<feature type="region of interest" description="Disordered" evidence="1">
    <location>
        <begin position="172"/>
        <end position="197"/>
    </location>
</feature>
<feature type="compositionally biased region" description="Basic and acidic residues" evidence="1">
    <location>
        <begin position="422"/>
        <end position="432"/>
    </location>
</feature>
<dbReference type="OrthoDB" id="267149at2759"/>
<reference evidence="2 3" key="1">
    <citation type="journal article" date="2015" name="PLoS Pathog.">
        <title>Leptomonas seymouri: Adaptations to the Dixenous Life Cycle Analyzed by Genome Sequencing, Transcriptome Profiling and Co-infection with Leishmania donovani.</title>
        <authorList>
            <person name="Kraeva N."/>
            <person name="Butenko A."/>
            <person name="Hlavacova J."/>
            <person name="Kostygov A."/>
            <person name="Myskova J."/>
            <person name="Grybchuk D."/>
            <person name="Lestinova T."/>
            <person name="Votypka J."/>
            <person name="Volf P."/>
            <person name="Opperdoes F."/>
            <person name="Flegontov P."/>
            <person name="Lukes J."/>
            <person name="Yurchenko V."/>
        </authorList>
    </citation>
    <scope>NUCLEOTIDE SEQUENCE [LARGE SCALE GENOMIC DNA]</scope>
    <source>
        <strain evidence="2 3">ATCC 30220</strain>
    </source>
</reference>
<sequence length="683" mass="70955">MSMQLFSFGHPCEHQLHRACIGGSNCPLNGYPDTWCCSFIKGKINFKRDRPCEGPRCHWDFVHPTQSQFDEVTQVIEQSRPIAAKLDEANDTDLLSFQISNPHIIDTVQCALHMMRHPPSTCARRVGQLLAYAAVLAGEQDVFVQLLKTMKKPVDGYILGAYAYLTQSKPSGAAGGGEKVAANQKTNKKQSKKKESKDDISVTLANIMVELMNAALSLGGQLVDREDQHVLQAMLIKALSTYPKSDKRHQEMLEKAVAKFGHRRLDDEEEAAAKREAARRETAAAVATAPVAEYSKNTAETSGATTAATTTAATAIADSGEVSGAPPAAKAAPAAVGGTSAAAKAPSTSAGAAAPTTPATATATTATATAPVNSSASPAGNATEPPHAVAPAAAAVPMPSKVFADVESKALPPPAPLSAEWRTPRETRDETSARATPSLASATTPGVDFSSAPGTPGIAAAMAASMGPFNAPLVFSAAASSLPSTQPTLMQASPLPIATTQASAGAALAAVTTPLLSAAAARPPSQPSAVPAAGSTATTTTTAAAAAVGPIVGISKVASALRMYPDRYDKSTLWSAPDKVGPGPNLYLCGGQFSVKSQLWGSTPLGEAARQPAVDAATKRLVKYITSLRELNARETMRVAEGDSESLLPPLTGFEFNRSWDDSSDSWALDTPEWEESSDSLGE</sequence>
<proteinExistence type="predicted"/>
<dbReference type="EMBL" id="LJSK01000043">
    <property type="protein sequence ID" value="KPI88680.1"/>
    <property type="molecule type" value="Genomic_DNA"/>
</dbReference>
<feature type="region of interest" description="Disordered" evidence="1">
    <location>
        <begin position="346"/>
        <end position="387"/>
    </location>
</feature>
<dbReference type="OMA" id="PRCHWDF"/>
<evidence type="ECO:0000256" key="1">
    <source>
        <dbReference type="SAM" id="MobiDB-lite"/>
    </source>
</evidence>
<name>A0A0N1PCJ5_LEPSE</name>
<organism evidence="2 3">
    <name type="scientific">Leptomonas seymouri</name>
    <dbReference type="NCBI Taxonomy" id="5684"/>
    <lineage>
        <taxon>Eukaryota</taxon>
        <taxon>Discoba</taxon>
        <taxon>Euglenozoa</taxon>
        <taxon>Kinetoplastea</taxon>
        <taxon>Metakinetoplastina</taxon>
        <taxon>Trypanosomatida</taxon>
        <taxon>Trypanosomatidae</taxon>
        <taxon>Leishmaniinae</taxon>
        <taxon>Leptomonas</taxon>
    </lineage>
</organism>
<feature type="compositionally biased region" description="Polar residues" evidence="1">
    <location>
        <begin position="433"/>
        <end position="444"/>
    </location>
</feature>
<keyword evidence="3" id="KW-1185">Reference proteome</keyword>
<feature type="compositionally biased region" description="Basic and acidic residues" evidence="1">
    <location>
        <begin position="268"/>
        <end position="282"/>
    </location>
</feature>